<dbReference type="Gene3D" id="3.40.50.720">
    <property type="entry name" value="NAD(P)-binding Rossmann-like Domain"/>
    <property type="match status" value="1"/>
</dbReference>
<dbReference type="PANTHER" id="PTHR42760:SF129">
    <property type="entry name" value="OXIDOREDUCTASE"/>
    <property type="match status" value="1"/>
</dbReference>
<dbReference type="Proteomes" id="UP000539985">
    <property type="component" value="Unassembled WGS sequence"/>
</dbReference>
<dbReference type="GO" id="GO:0030497">
    <property type="term" value="P:fatty acid elongation"/>
    <property type="evidence" value="ECO:0007669"/>
    <property type="project" value="TreeGrafter"/>
</dbReference>
<accession>A0A7Y7XH21</accession>
<dbReference type="FunFam" id="3.40.50.720:FF:000084">
    <property type="entry name" value="Short-chain dehydrogenase reductase"/>
    <property type="match status" value="1"/>
</dbReference>
<name>A0A7Y7XH21_9PSED</name>
<evidence type="ECO:0000313" key="3">
    <source>
        <dbReference type="Proteomes" id="UP000539985"/>
    </source>
</evidence>
<dbReference type="InterPro" id="IPR002347">
    <property type="entry name" value="SDR_fam"/>
</dbReference>
<dbReference type="PRINTS" id="PR00080">
    <property type="entry name" value="SDRFAMILY"/>
</dbReference>
<gene>
    <name evidence="2" type="ORF">HX882_26715</name>
</gene>
<comment type="caution">
    <text evidence="2">The sequence shown here is derived from an EMBL/GenBank/DDBJ whole genome shotgun (WGS) entry which is preliminary data.</text>
</comment>
<dbReference type="CDD" id="cd05233">
    <property type="entry name" value="SDR_c"/>
    <property type="match status" value="1"/>
</dbReference>
<dbReference type="Pfam" id="PF13561">
    <property type="entry name" value="adh_short_C2"/>
    <property type="match status" value="1"/>
</dbReference>
<reference evidence="2 3" key="1">
    <citation type="submission" date="2020-04" db="EMBL/GenBank/DDBJ databases">
        <title>Molecular characterization of pseudomonads from Agaricus bisporus reveal novel blotch 2 pathogens in Western Europe.</title>
        <authorList>
            <person name="Taparia T."/>
            <person name="Krijger M."/>
            <person name="Haynes E."/>
            <person name="Elpinstone J.G."/>
            <person name="Noble R."/>
            <person name="Van Der Wolf J."/>
        </authorList>
    </citation>
    <scope>NUCLEOTIDE SEQUENCE [LARGE SCALE GENOMIC DNA]</scope>
    <source>
        <strain evidence="2 3">H7001</strain>
    </source>
</reference>
<protein>
    <submittedName>
        <fullName evidence="2">SDR family oxidoreductase</fullName>
    </submittedName>
</protein>
<evidence type="ECO:0000256" key="1">
    <source>
        <dbReference type="ARBA" id="ARBA00006484"/>
    </source>
</evidence>
<dbReference type="EMBL" id="JACAQB010000024">
    <property type="protein sequence ID" value="NWB99489.1"/>
    <property type="molecule type" value="Genomic_DNA"/>
</dbReference>
<dbReference type="PRINTS" id="PR00081">
    <property type="entry name" value="GDHRDH"/>
</dbReference>
<sequence length="252" mass="26227">MTDIKLVAVITGAGSGIGAATAMRFARSGLVIAVCDINAAGADRTACQIREEGGQATAFTVDVTDELAVQALFERVESELGQVTHLVNNVGIEITGPSQAFSLKDYDSLFNVNVKSVFLCSRAAAHYMAPRGQGSIVNLASVASFKTWPLDGIYSATKAAVLGLTKAFAVDLASTGVRVNAVAPAIVDTPMTDRAIAEETDREAGRARRNKLHPLGRMATPNDIAESIFFLSSAASSFTTGACLTLDGGLLA</sequence>
<dbReference type="PROSITE" id="PS00061">
    <property type="entry name" value="ADH_SHORT"/>
    <property type="match status" value="1"/>
</dbReference>
<dbReference type="GO" id="GO:0016616">
    <property type="term" value="F:oxidoreductase activity, acting on the CH-OH group of donors, NAD or NADP as acceptor"/>
    <property type="evidence" value="ECO:0007669"/>
    <property type="project" value="TreeGrafter"/>
</dbReference>
<dbReference type="SUPFAM" id="SSF51735">
    <property type="entry name" value="NAD(P)-binding Rossmann-fold domains"/>
    <property type="match status" value="1"/>
</dbReference>
<dbReference type="InterPro" id="IPR036291">
    <property type="entry name" value="NAD(P)-bd_dom_sf"/>
</dbReference>
<comment type="similarity">
    <text evidence="1">Belongs to the short-chain dehydrogenases/reductases (SDR) family.</text>
</comment>
<proteinExistence type="inferred from homology"/>
<evidence type="ECO:0000313" key="2">
    <source>
        <dbReference type="EMBL" id="NWB99489.1"/>
    </source>
</evidence>
<dbReference type="AlphaFoldDB" id="A0A7Y7XH21"/>
<dbReference type="RefSeq" id="WP_177105088.1">
    <property type="nucleotide sequence ID" value="NZ_JACAQB010000024.1"/>
</dbReference>
<dbReference type="InterPro" id="IPR020904">
    <property type="entry name" value="Sc_DH/Rdtase_CS"/>
</dbReference>
<dbReference type="NCBIfam" id="NF005559">
    <property type="entry name" value="PRK07231.1"/>
    <property type="match status" value="1"/>
</dbReference>
<dbReference type="PANTHER" id="PTHR42760">
    <property type="entry name" value="SHORT-CHAIN DEHYDROGENASES/REDUCTASES FAMILY MEMBER"/>
    <property type="match status" value="1"/>
</dbReference>
<organism evidence="2 3">
    <name type="scientific">Pseudomonas gingeri</name>
    <dbReference type="NCBI Taxonomy" id="117681"/>
    <lineage>
        <taxon>Bacteria</taxon>
        <taxon>Pseudomonadati</taxon>
        <taxon>Pseudomonadota</taxon>
        <taxon>Gammaproteobacteria</taxon>
        <taxon>Pseudomonadales</taxon>
        <taxon>Pseudomonadaceae</taxon>
        <taxon>Pseudomonas</taxon>
    </lineage>
</organism>